<accession>A0A345IM05</accession>
<dbReference type="CDD" id="cd02440">
    <property type="entry name" value="AdoMet_MTases"/>
    <property type="match status" value="1"/>
</dbReference>
<name>A0A345IM05_9DEIO</name>
<evidence type="ECO:0000313" key="5">
    <source>
        <dbReference type="Proteomes" id="UP000253744"/>
    </source>
</evidence>
<evidence type="ECO:0000259" key="3">
    <source>
        <dbReference type="Pfam" id="PF02384"/>
    </source>
</evidence>
<dbReference type="PANTHER" id="PTHR42998:SF1">
    <property type="entry name" value="TYPE I RESTRICTION ENZYME HINDI METHYLASE SUBUNIT"/>
    <property type="match status" value="1"/>
</dbReference>
<geneLocation type="plasmid" evidence="5">
    <name>pdrdi</name>
</geneLocation>
<proteinExistence type="predicted"/>
<feature type="domain" description="DNA methylase adenine-specific" evidence="3">
    <location>
        <begin position="139"/>
        <end position="408"/>
    </location>
</feature>
<dbReference type="InterPro" id="IPR002052">
    <property type="entry name" value="DNA_methylase_N6_adenine_CS"/>
</dbReference>
<dbReference type="RefSeq" id="WP_114673383.1">
    <property type="nucleotide sequence ID" value="NZ_CP031163.1"/>
</dbReference>
<evidence type="ECO:0000313" key="4">
    <source>
        <dbReference type="EMBL" id="AXH00728.1"/>
    </source>
</evidence>
<keyword evidence="2" id="KW-0238">DNA-binding</keyword>
<sequence length="703" mass="77133">MKRRVPTLAHPLLAPAAPAGPDVPDLRRVVARLNSALRNTVGGSITERLDGVIQLLIARMYDEFEVRTAQKPALELTLNCADDGDVIARVHHLYERAATSPVFQRAFPPGRRQFTVANEAIPLCISTLQTVRLSDSLQDVKGAAFQEVLRDTFDKNDNQQFFTPLEISDLMTGIALSLVDRPLSQVRVCDPAVGTGGLLLGIVRAALSTFGQKTARARERAIQAYLEQHVYGVDIDERMAWIAGVNVALLAGSAANIVHLNGGGGSLTLDREDDPLQPGTFGLIVTNPPFGAEVVHPQILDAYELGRQRPSRRRSILFVERCLNLLEPGGFAILVVDDSVLNQPSTTDVRAFIRREAVVRAVFSLPDTAFMPYATVKASVLVLQKRGRNVQDGPIFMTDIEHTGRKPNGEVLYTSERNALGQREIRSDLPLALHLFHTFLATGQVPSHTALTAFHVTEHELNVAAREDGLANVASGTAGRLDVVRYHPMAQDARQTLHDSPYPVVPLGTLVNVRSERVNPHETPEDFFQYVGLADIEKFTGEWVANEVQGDTIKSTCNAYHGGDVIFARMRPNLRKVVRVPDTDAGGICSSECLVLKLKPNAENQIDPEYLAWFLRSDLVFGQVMAQVTGVGRPRVSTSSLLAVQIPLLPLAQQRQQVMACQRSQEQMIKARQEAQNQLAETERGYLAVLQHVGHPPQGALDA</sequence>
<dbReference type="Proteomes" id="UP000253744">
    <property type="component" value="Plasmid pDrdI"/>
</dbReference>
<gene>
    <name evidence="4" type="ORF">DVJ83_16405</name>
</gene>
<dbReference type="PRINTS" id="PR00507">
    <property type="entry name" value="N12N6MTFRASE"/>
</dbReference>
<dbReference type="GO" id="GO:0009307">
    <property type="term" value="P:DNA restriction-modification system"/>
    <property type="evidence" value="ECO:0007669"/>
    <property type="project" value="UniProtKB-KW"/>
</dbReference>
<dbReference type="SUPFAM" id="SSF116734">
    <property type="entry name" value="DNA methylase specificity domain"/>
    <property type="match status" value="1"/>
</dbReference>
<dbReference type="PANTHER" id="PTHR42998">
    <property type="entry name" value="TYPE I RESTRICTION ENZYME HINDVIIP M PROTEIN-RELATED"/>
    <property type="match status" value="1"/>
</dbReference>
<keyword evidence="1" id="KW-0680">Restriction system</keyword>
<dbReference type="GO" id="GO:0008170">
    <property type="term" value="F:N-methyltransferase activity"/>
    <property type="evidence" value="ECO:0007669"/>
    <property type="project" value="InterPro"/>
</dbReference>
<dbReference type="REBASE" id="15522">
    <property type="entry name" value="M.DrdI"/>
</dbReference>
<evidence type="ECO:0000256" key="2">
    <source>
        <dbReference type="ARBA" id="ARBA00023125"/>
    </source>
</evidence>
<dbReference type="Gene3D" id="3.40.50.150">
    <property type="entry name" value="Vaccinia Virus protein VP39"/>
    <property type="match status" value="1"/>
</dbReference>
<dbReference type="GO" id="GO:0032259">
    <property type="term" value="P:methylation"/>
    <property type="evidence" value="ECO:0007669"/>
    <property type="project" value="InterPro"/>
</dbReference>
<dbReference type="Pfam" id="PF02384">
    <property type="entry name" value="N6_Mtase"/>
    <property type="match status" value="1"/>
</dbReference>
<evidence type="ECO:0000256" key="1">
    <source>
        <dbReference type="ARBA" id="ARBA00022747"/>
    </source>
</evidence>
<organism evidence="4 5">
    <name type="scientific">Deinococcus wulumuqiensis</name>
    <dbReference type="NCBI Taxonomy" id="980427"/>
    <lineage>
        <taxon>Bacteria</taxon>
        <taxon>Thermotogati</taxon>
        <taxon>Deinococcota</taxon>
        <taxon>Deinococci</taxon>
        <taxon>Deinococcales</taxon>
        <taxon>Deinococcaceae</taxon>
        <taxon>Deinococcus</taxon>
    </lineage>
</organism>
<dbReference type="InterPro" id="IPR044946">
    <property type="entry name" value="Restrct_endonuc_typeI_TRD_sf"/>
</dbReference>
<dbReference type="InterPro" id="IPR052916">
    <property type="entry name" value="Type-I_RE_MTase_Subunit"/>
</dbReference>
<protein>
    <recommendedName>
        <fullName evidence="3">DNA methylase adenine-specific domain-containing protein</fullName>
    </recommendedName>
</protein>
<keyword evidence="4" id="KW-0614">Plasmid</keyword>
<dbReference type="AlphaFoldDB" id="A0A345IM05"/>
<dbReference type="Gene3D" id="3.90.220.20">
    <property type="entry name" value="DNA methylase specificity domains"/>
    <property type="match status" value="2"/>
</dbReference>
<dbReference type="InterPro" id="IPR029063">
    <property type="entry name" value="SAM-dependent_MTases_sf"/>
</dbReference>
<reference evidence="4 5" key="1">
    <citation type="submission" date="2018-07" db="EMBL/GenBank/DDBJ databases">
        <title>Complete Genome and Methylome Analysis of Deinococcus wulumuqiensis NEB 479.</title>
        <authorList>
            <person name="Fomenkov A."/>
            <person name="Luyten Y."/>
            <person name="Vincze T."/>
            <person name="Anton B.P."/>
            <person name="Clark T."/>
            <person name="Roberts R.J."/>
            <person name="Morgan R.D."/>
        </authorList>
    </citation>
    <scope>NUCLEOTIDE SEQUENCE [LARGE SCALE GENOMIC DNA]</scope>
    <source>
        <strain evidence="4 5">NEB 479</strain>
        <plasmid evidence="5">Plasmid pdrdi</plasmid>
    </source>
</reference>
<dbReference type="KEGG" id="dwu:DVJ83_16405"/>
<dbReference type="SUPFAM" id="SSF53335">
    <property type="entry name" value="S-adenosyl-L-methionine-dependent methyltransferases"/>
    <property type="match status" value="1"/>
</dbReference>
<dbReference type="GO" id="GO:0003677">
    <property type="term" value="F:DNA binding"/>
    <property type="evidence" value="ECO:0007669"/>
    <property type="project" value="UniProtKB-KW"/>
</dbReference>
<dbReference type="InterPro" id="IPR003356">
    <property type="entry name" value="DNA_methylase_A-5"/>
</dbReference>
<dbReference type="EMBL" id="CP031163">
    <property type="protein sequence ID" value="AXH00728.1"/>
    <property type="molecule type" value="Genomic_DNA"/>
</dbReference>
<dbReference type="PROSITE" id="PS00092">
    <property type="entry name" value="N6_MTASE"/>
    <property type="match status" value="1"/>
</dbReference>